<dbReference type="InterPro" id="IPR011059">
    <property type="entry name" value="Metal-dep_hydrolase_composite"/>
</dbReference>
<dbReference type="InterPro" id="IPR054418">
    <property type="entry name" value="MQNX/HUTI_composite_N"/>
</dbReference>
<comment type="function">
    <text evidence="7">Catalyzes the hydrolytic cleavage of the carbon-nitrogen bond in imidazolone-5-propanoate to yield N-formimidoyl-L-glutamate. It is the third step in the universal histidine degradation pathway.</text>
</comment>
<evidence type="ECO:0000256" key="7">
    <source>
        <dbReference type="HAMAP-Rule" id="MF_00372"/>
    </source>
</evidence>
<evidence type="ECO:0000256" key="1">
    <source>
        <dbReference type="ARBA" id="ARBA00012864"/>
    </source>
</evidence>
<gene>
    <name evidence="7 10" type="primary">hutI</name>
    <name evidence="10" type="ORF">ACFR9U_12870</name>
</gene>
<comment type="caution">
    <text evidence="10">The sequence shown here is derived from an EMBL/GenBank/DDBJ whole genome shotgun (WGS) entry which is preliminary data.</text>
</comment>
<dbReference type="InterPro" id="IPR005920">
    <property type="entry name" value="HutI"/>
</dbReference>
<dbReference type="Gene3D" id="3.20.20.140">
    <property type="entry name" value="Metal-dependent hydrolases"/>
    <property type="match status" value="1"/>
</dbReference>
<evidence type="ECO:0000256" key="3">
    <source>
        <dbReference type="ARBA" id="ARBA00022801"/>
    </source>
</evidence>
<dbReference type="RefSeq" id="WP_247380506.1">
    <property type="nucleotide sequence ID" value="NZ_JALLGV010000008.1"/>
</dbReference>
<dbReference type="GO" id="GO:0005506">
    <property type="term" value="F:iron ion binding"/>
    <property type="evidence" value="ECO:0007669"/>
    <property type="project" value="UniProtKB-UniRule"/>
</dbReference>
<dbReference type="InterPro" id="IPR006680">
    <property type="entry name" value="Amidohydro-rel"/>
</dbReference>
<feature type="binding site" evidence="7">
    <location>
        <position position="147"/>
    </location>
    <ligand>
        <name>4-imidazolone-5-propanoate</name>
        <dbReference type="ChEBI" id="CHEBI:77893"/>
    </ligand>
</feature>
<dbReference type="Pfam" id="PF01979">
    <property type="entry name" value="Amidohydro_1"/>
    <property type="match status" value="1"/>
</dbReference>
<evidence type="ECO:0000259" key="9">
    <source>
        <dbReference type="Pfam" id="PF22039"/>
    </source>
</evidence>
<dbReference type="PANTHER" id="PTHR42752:SF1">
    <property type="entry name" value="IMIDAZOLONEPROPIONASE-RELATED"/>
    <property type="match status" value="1"/>
</dbReference>
<dbReference type="GO" id="GO:0008270">
    <property type="term" value="F:zinc ion binding"/>
    <property type="evidence" value="ECO:0007669"/>
    <property type="project" value="UniProtKB-UniRule"/>
</dbReference>
<dbReference type="InterPro" id="IPR032466">
    <property type="entry name" value="Metal_Hydrolase"/>
</dbReference>
<accession>A0ABD6CEP0</accession>
<dbReference type="Gene3D" id="2.30.40.10">
    <property type="entry name" value="Urease, subunit C, domain 1"/>
    <property type="match status" value="1"/>
</dbReference>
<feature type="binding site" evidence="7">
    <location>
        <position position="75"/>
    </location>
    <ligand>
        <name>Zn(2+)</name>
        <dbReference type="ChEBI" id="CHEBI:29105"/>
    </ligand>
</feature>
<comment type="cofactor">
    <cofactor evidence="7">
        <name>Zn(2+)</name>
        <dbReference type="ChEBI" id="CHEBI:29105"/>
    </cofactor>
    <cofactor evidence="7">
        <name>Fe(3+)</name>
        <dbReference type="ChEBI" id="CHEBI:29034"/>
    </cofactor>
    <text evidence="7">Binds 1 zinc or iron ion per subunit.</text>
</comment>
<comment type="catalytic activity">
    <reaction evidence="7">
        <text>4-imidazolone-5-propanoate + H2O = N-formimidoyl-L-glutamate</text>
        <dbReference type="Rhea" id="RHEA:23660"/>
        <dbReference type="ChEBI" id="CHEBI:15377"/>
        <dbReference type="ChEBI" id="CHEBI:58928"/>
        <dbReference type="ChEBI" id="CHEBI:77893"/>
        <dbReference type="EC" id="3.5.2.7"/>
    </reaction>
</comment>
<keyword evidence="5 7" id="KW-0862">Zinc</keyword>
<dbReference type="AlphaFoldDB" id="A0ABD6CEP0"/>
<dbReference type="FunFam" id="3.20.20.140:FF:000007">
    <property type="entry name" value="Imidazolonepropionase"/>
    <property type="match status" value="1"/>
</dbReference>
<evidence type="ECO:0000259" key="8">
    <source>
        <dbReference type="Pfam" id="PF01979"/>
    </source>
</evidence>
<feature type="binding site" evidence="7">
    <location>
        <position position="75"/>
    </location>
    <ligand>
        <name>Fe(3+)</name>
        <dbReference type="ChEBI" id="CHEBI:29034"/>
    </ligand>
</feature>
<feature type="binding site" evidence="7">
    <location>
        <position position="84"/>
    </location>
    <ligand>
        <name>4-imidazolone-5-propanoate</name>
        <dbReference type="ChEBI" id="CHEBI:77893"/>
    </ligand>
</feature>
<feature type="binding site" evidence="7">
    <location>
        <position position="317"/>
    </location>
    <ligand>
        <name>Zn(2+)</name>
        <dbReference type="ChEBI" id="CHEBI:29105"/>
    </ligand>
</feature>
<dbReference type="NCBIfam" id="TIGR01224">
    <property type="entry name" value="hutI"/>
    <property type="match status" value="1"/>
</dbReference>
<feature type="binding site" evidence="7">
    <location>
        <position position="246"/>
    </location>
    <ligand>
        <name>4-imidazolone-5-propanoate</name>
        <dbReference type="ChEBI" id="CHEBI:77893"/>
    </ligand>
</feature>
<keyword evidence="6 7" id="KW-0408">Iron</keyword>
<dbReference type="EC" id="3.5.2.7" evidence="1 7"/>
<comment type="pathway">
    <text evidence="7">Amino-acid degradation; L-histidine degradation into L-glutamate; N-formimidoyl-L-glutamate from L-histidine: step 3/3.</text>
</comment>
<dbReference type="GO" id="GO:0050480">
    <property type="term" value="F:imidazolonepropionase activity"/>
    <property type="evidence" value="ECO:0007669"/>
    <property type="project" value="UniProtKB-UniRule"/>
</dbReference>
<evidence type="ECO:0000313" key="10">
    <source>
        <dbReference type="EMBL" id="MFD1587873.1"/>
    </source>
</evidence>
<evidence type="ECO:0000256" key="2">
    <source>
        <dbReference type="ARBA" id="ARBA00022723"/>
    </source>
</evidence>
<keyword evidence="4 7" id="KW-0369">Histidine metabolism</keyword>
<reference evidence="10 11" key="1">
    <citation type="journal article" date="2019" name="Int. J. Syst. Evol. Microbiol.">
        <title>The Global Catalogue of Microorganisms (GCM) 10K type strain sequencing project: providing services to taxonomists for standard genome sequencing and annotation.</title>
        <authorList>
            <consortium name="The Broad Institute Genomics Platform"/>
            <consortium name="The Broad Institute Genome Sequencing Center for Infectious Disease"/>
            <person name="Wu L."/>
            <person name="Ma J."/>
        </authorList>
    </citation>
    <scope>NUCLEOTIDE SEQUENCE [LARGE SCALE GENOMIC DNA]</scope>
    <source>
        <strain evidence="10 11">CGMCC 1.12125</strain>
    </source>
</reference>
<dbReference type="Proteomes" id="UP001597119">
    <property type="component" value="Unassembled WGS sequence"/>
</dbReference>
<comment type="caution">
    <text evidence="7">Lacks conserved residue(s) required for the propagation of feature annotation.</text>
</comment>
<keyword evidence="7" id="KW-0963">Cytoplasm</keyword>
<dbReference type="PANTHER" id="PTHR42752">
    <property type="entry name" value="IMIDAZOLONEPROPIONASE"/>
    <property type="match status" value="1"/>
</dbReference>
<comment type="subcellular location">
    <subcellularLocation>
        <location evidence="7">Cytoplasm</location>
    </subcellularLocation>
</comment>
<dbReference type="Pfam" id="PF22039">
    <property type="entry name" value="HUTI_composite_bact"/>
    <property type="match status" value="1"/>
</dbReference>
<evidence type="ECO:0000256" key="4">
    <source>
        <dbReference type="ARBA" id="ARBA00022808"/>
    </source>
</evidence>
<proteinExistence type="inferred from homology"/>
<feature type="domain" description="Amidohydrolase-related" evidence="8">
    <location>
        <begin position="67"/>
        <end position="403"/>
    </location>
</feature>
<feature type="binding site" evidence="7">
    <location>
        <position position="319"/>
    </location>
    <ligand>
        <name>N-formimidoyl-L-glutamate</name>
        <dbReference type="ChEBI" id="CHEBI:58928"/>
    </ligand>
</feature>
<keyword evidence="3 7" id="KW-0378">Hydrolase</keyword>
<feature type="binding site" evidence="7">
    <location>
        <position position="147"/>
    </location>
    <ligand>
        <name>N-formimidoyl-L-glutamate</name>
        <dbReference type="ChEBI" id="CHEBI:58928"/>
    </ligand>
</feature>
<evidence type="ECO:0000313" key="11">
    <source>
        <dbReference type="Proteomes" id="UP001597119"/>
    </source>
</evidence>
<dbReference type="SUPFAM" id="SSF51556">
    <property type="entry name" value="Metallo-dependent hydrolases"/>
    <property type="match status" value="1"/>
</dbReference>
<feature type="binding site" evidence="7">
    <location>
        <position position="243"/>
    </location>
    <ligand>
        <name>Zn(2+)</name>
        <dbReference type="ChEBI" id="CHEBI:29105"/>
    </ligand>
</feature>
<organism evidence="10 11">
    <name type="scientific">Halorientalis brevis</name>
    <dbReference type="NCBI Taxonomy" id="1126241"/>
    <lineage>
        <taxon>Archaea</taxon>
        <taxon>Methanobacteriati</taxon>
        <taxon>Methanobacteriota</taxon>
        <taxon>Stenosarchaea group</taxon>
        <taxon>Halobacteria</taxon>
        <taxon>Halobacteriales</taxon>
        <taxon>Haloarculaceae</taxon>
        <taxon>Halorientalis</taxon>
    </lineage>
</organism>
<evidence type="ECO:0000256" key="6">
    <source>
        <dbReference type="ARBA" id="ARBA00023004"/>
    </source>
</evidence>
<protein>
    <recommendedName>
        <fullName evidence="1 7">Imidazolonepropionase</fullName>
        <ecNumber evidence="1 7">3.5.2.7</ecNumber>
    </recommendedName>
    <alternativeName>
        <fullName evidence="7">Imidazolone-5-propionate hydrolase</fullName>
    </alternativeName>
</protein>
<feature type="binding site" evidence="7">
    <location>
        <position position="180"/>
    </location>
    <ligand>
        <name>4-imidazolone-5-propanoate</name>
        <dbReference type="ChEBI" id="CHEBI:77893"/>
    </ligand>
</feature>
<dbReference type="CDD" id="cd01296">
    <property type="entry name" value="Imidazolone-5PH"/>
    <property type="match status" value="1"/>
</dbReference>
<comment type="similarity">
    <text evidence="7">Belongs to the metallo-dependent hydrolases superfamily. HutI family.</text>
</comment>
<evidence type="ECO:0000256" key="5">
    <source>
        <dbReference type="ARBA" id="ARBA00022833"/>
    </source>
</evidence>
<dbReference type="SUPFAM" id="SSF51338">
    <property type="entry name" value="Composite domain of metallo-dependent hydrolases"/>
    <property type="match status" value="1"/>
</dbReference>
<dbReference type="HAMAP" id="MF_00372">
    <property type="entry name" value="HutI"/>
    <property type="match status" value="1"/>
</dbReference>
<keyword evidence="11" id="KW-1185">Reference proteome</keyword>
<feature type="binding site" evidence="7">
    <location>
        <position position="77"/>
    </location>
    <ligand>
        <name>Fe(3+)</name>
        <dbReference type="ChEBI" id="CHEBI:29034"/>
    </ligand>
</feature>
<dbReference type="GO" id="GO:0005737">
    <property type="term" value="C:cytoplasm"/>
    <property type="evidence" value="ECO:0007669"/>
    <property type="project" value="UniProtKB-SubCell"/>
</dbReference>
<dbReference type="GO" id="GO:0019556">
    <property type="term" value="P:L-histidine catabolic process to glutamate and formamide"/>
    <property type="evidence" value="ECO:0007669"/>
    <property type="project" value="UniProtKB-UniRule"/>
</dbReference>
<keyword evidence="2 7" id="KW-0479">Metal-binding</keyword>
<feature type="binding site" evidence="7">
    <location>
        <position position="77"/>
    </location>
    <ligand>
        <name>Zn(2+)</name>
        <dbReference type="ChEBI" id="CHEBI:29105"/>
    </ligand>
</feature>
<feature type="binding site" evidence="7">
    <location>
        <position position="317"/>
    </location>
    <ligand>
        <name>Fe(3+)</name>
        <dbReference type="ChEBI" id="CHEBI:29034"/>
    </ligand>
</feature>
<feature type="binding site" evidence="7">
    <location>
        <position position="243"/>
    </location>
    <ligand>
        <name>Fe(3+)</name>
        <dbReference type="ChEBI" id="CHEBI:29034"/>
    </ligand>
</feature>
<sequence length="410" mass="42330">MTDLTAVVHDAGEVVTASGPTDPDIHEDAAVAVVDGRVAAVGPTDAVTREYPPANAATAIDADGRAVVPGFVDSHTHALFAGDRADEFAAKLRGKTYQEILAEGGGILRTVRAVRDASDETLLDNLLGELDVMLAHGTTTVEVKSGYGLDRETELRMLDVIARADDAHLVDVVPTFMGAHAVPDGRDVDDYVTAVVEEQLPAVADQGIAEFCDVFCEEDVFTVEQSRRVLEAGRDHGLTPKVHAEEFTRLGGAQLAADLGAASADHLLHATDADAAALADAAVTPVLLPGTAFSLGADYADPDVFADAGAPPAIATDCNPNCYSQSMGFAVALGCSGMGMAPAEAMLAATRRGAAALNRDDGTGTLTEGAPADLLVLDAPSHVHVPYNVGVNVVDAVLKRGSLVHREGAA</sequence>
<dbReference type="EMBL" id="JBHUDJ010000006">
    <property type="protein sequence ID" value="MFD1587873.1"/>
    <property type="molecule type" value="Genomic_DNA"/>
</dbReference>
<name>A0ABD6CEP0_9EURY</name>
<feature type="domain" description="Aminodeoxyfutalosine deaminase/Imidazolonepropionase-like composite" evidence="9">
    <location>
        <begin position="29"/>
        <end position="53"/>
    </location>
</feature>